<gene>
    <name evidence="2" type="ORF">PYV00_23685</name>
</gene>
<feature type="transmembrane region" description="Helical" evidence="1">
    <location>
        <begin position="40"/>
        <end position="57"/>
    </location>
</feature>
<organism evidence="2 3">
    <name type="scientific">Novosphingobium album</name>
    <name type="common">ex Liu et al. 2023</name>
    <dbReference type="NCBI Taxonomy" id="3031130"/>
    <lineage>
        <taxon>Bacteria</taxon>
        <taxon>Pseudomonadati</taxon>
        <taxon>Pseudomonadota</taxon>
        <taxon>Alphaproteobacteria</taxon>
        <taxon>Sphingomonadales</taxon>
        <taxon>Sphingomonadaceae</taxon>
        <taxon>Novosphingobium</taxon>
    </lineage>
</organism>
<sequence>MILFSIIAQALGLVVGSILAAALFCWLCWNGLKLARHPEWGVPLGVTVLLLTCRGTIAASEFLSMTLVIVVLAAAVMWPVGRAWRQDHHLSRP</sequence>
<feature type="transmembrane region" description="Helical" evidence="1">
    <location>
        <begin position="63"/>
        <end position="84"/>
    </location>
</feature>
<keyword evidence="1" id="KW-1133">Transmembrane helix</keyword>
<evidence type="ECO:0000313" key="3">
    <source>
        <dbReference type="Proteomes" id="UP001216253"/>
    </source>
</evidence>
<name>A0ABT5WXS4_9SPHN</name>
<proteinExistence type="predicted"/>
<dbReference type="RefSeq" id="WP_275230820.1">
    <property type="nucleotide sequence ID" value="NZ_JARESE010000098.1"/>
</dbReference>
<feature type="transmembrane region" description="Helical" evidence="1">
    <location>
        <begin position="6"/>
        <end position="28"/>
    </location>
</feature>
<accession>A0ABT5WXS4</accession>
<dbReference type="Proteomes" id="UP001216253">
    <property type="component" value="Unassembled WGS sequence"/>
</dbReference>
<protein>
    <submittedName>
        <fullName evidence="2">Uncharacterized protein</fullName>
    </submittedName>
</protein>
<keyword evidence="1" id="KW-0472">Membrane</keyword>
<evidence type="ECO:0000256" key="1">
    <source>
        <dbReference type="SAM" id="Phobius"/>
    </source>
</evidence>
<keyword evidence="3" id="KW-1185">Reference proteome</keyword>
<dbReference type="EMBL" id="JARESE010000098">
    <property type="protein sequence ID" value="MDE8654699.1"/>
    <property type="molecule type" value="Genomic_DNA"/>
</dbReference>
<keyword evidence="1" id="KW-0812">Transmembrane</keyword>
<evidence type="ECO:0000313" key="2">
    <source>
        <dbReference type="EMBL" id="MDE8654699.1"/>
    </source>
</evidence>
<reference evidence="2 3" key="1">
    <citation type="submission" date="2023-03" db="EMBL/GenBank/DDBJ databases">
        <title>NovoSphingobium album sp. nov. isolated from polycyclic aromatic hydrocarbons- and heavy-metal polluted soil.</title>
        <authorList>
            <person name="Liu Z."/>
            <person name="Wang K."/>
        </authorList>
    </citation>
    <scope>NUCLEOTIDE SEQUENCE [LARGE SCALE GENOMIC DNA]</scope>
    <source>
        <strain evidence="2 3">H3SJ31-1</strain>
    </source>
</reference>
<comment type="caution">
    <text evidence="2">The sequence shown here is derived from an EMBL/GenBank/DDBJ whole genome shotgun (WGS) entry which is preliminary data.</text>
</comment>